<keyword evidence="2" id="KW-1185">Reference proteome</keyword>
<protein>
    <submittedName>
        <fullName evidence="1">Uncharacterized protein</fullName>
    </submittedName>
</protein>
<dbReference type="GeneID" id="37036717"/>
<dbReference type="InParanoid" id="A0A316VT89"/>
<reference evidence="1 2" key="1">
    <citation type="journal article" date="2018" name="Mol. Biol. Evol.">
        <title>Broad Genomic Sampling Reveals a Smut Pathogenic Ancestry of the Fungal Clade Ustilaginomycotina.</title>
        <authorList>
            <person name="Kijpornyongpan T."/>
            <person name="Mondo S.J."/>
            <person name="Barry K."/>
            <person name="Sandor L."/>
            <person name="Lee J."/>
            <person name="Lipzen A."/>
            <person name="Pangilinan J."/>
            <person name="LaButti K."/>
            <person name="Hainaut M."/>
            <person name="Henrissat B."/>
            <person name="Grigoriev I.V."/>
            <person name="Spatafora J.W."/>
            <person name="Aime M.C."/>
        </authorList>
    </citation>
    <scope>NUCLEOTIDE SEQUENCE [LARGE SCALE GENOMIC DNA]</scope>
    <source>
        <strain evidence="1 2">MCA 4658</strain>
    </source>
</reference>
<name>A0A316VT89_9BASI</name>
<evidence type="ECO:0000313" key="1">
    <source>
        <dbReference type="EMBL" id="PWN39431.1"/>
    </source>
</evidence>
<proteinExistence type="predicted"/>
<dbReference type="AlphaFoldDB" id="A0A316VT89"/>
<dbReference type="RefSeq" id="XP_025366591.1">
    <property type="nucleotide sequence ID" value="XM_025514847.1"/>
</dbReference>
<organism evidence="1 2">
    <name type="scientific">Ceraceosorus guamensis</name>
    <dbReference type="NCBI Taxonomy" id="1522189"/>
    <lineage>
        <taxon>Eukaryota</taxon>
        <taxon>Fungi</taxon>
        <taxon>Dikarya</taxon>
        <taxon>Basidiomycota</taxon>
        <taxon>Ustilaginomycotina</taxon>
        <taxon>Exobasidiomycetes</taxon>
        <taxon>Ceraceosorales</taxon>
        <taxon>Ceraceosoraceae</taxon>
        <taxon>Ceraceosorus</taxon>
    </lineage>
</organism>
<gene>
    <name evidence="1" type="ORF">IE81DRAFT_326532</name>
</gene>
<dbReference type="EMBL" id="KZ819467">
    <property type="protein sequence ID" value="PWN39431.1"/>
    <property type="molecule type" value="Genomic_DNA"/>
</dbReference>
<dbReference type="Proteomes" id="UP000245783">
    <property type="component" value="Unassembled WGS sequence"/>
</dbReference>
<evidence type="ECO:0000313" key="2">
    <source>
        <dbReference type="Proteomes" id="UP000245783"/>
    </source>
</evidence>
<accession>A0A316VT89</accession>
<feature type="non-terminal residue" evidence="1">
    <location>
        <position position="52"/>
    </location>
</feature>
<sequence length="52" mass="5838">MRRYGGCALASLEGSQTVERRFIFSTSGSPVESWVWFDAQVCESRCDFIGDV</sequence>